<dbReference type="EMBL" id="CH940647">
    <property type="protein sequence ID" value="EDW70670.1"/>
    <property type="molecule type" value="Genomic_DNA"/>
</dbReference>
<dbReference type="SUPFAM" id="SSF57625">
    <property type="entry name" value="Invertebrate chitin-binding proteins"/>
    <property type="match status" value="4"/>
</dbReference>
<dbReference type="Proteomes" id="UP000008792">
    <property type="component" value="Unassembled WGS sequence"/>
</dbReference>
<dbReference type="GO" id="GO:0008061">
    <property type="term" value="F:chitin binding"/>
    <property type="evidence" value="ECO:0007669"/>
    <property type="project" value="UniProtKB-KW"/>
</dbReference>
<feature type="domain" description="Chitin-binding type-2" evidence="7">
    <location>
        <begin position="86"/>
        <end position="143"/>
    </location>
</feature>
<dbReference type="PROSITE" id="PS50940">
    <property type="entry name" value="CHIT_BIND_II"/>
    <property type="match status" value="3"/>
</dbReference>
<dbReference type="OMA" id="FWICLAH"/>
<reference evidence="8" key="2">
    <citation type="journal article" date="2008" name="Bioinformatics">
        <title>Assembly reconciliation.</title>
        <authorList>
            <person name="Zimin A.V."/>
            <person name="Smith D.R."/>
            <person name="Sutton G."/>
            <person name="Yorke J.A."/>
        </authorList>
    </citation>
    <scope>NUCLEOTIDE SEQUENCE</scope>
    <source>
        <strain evidence="8">TSC#15010-1051.87</strain>
    </source>
</reference>
<dbReference type="OrthoDB" id="7743183at2759"/>
<keyword evidence="5" id="KW-0325">Glycoprotein</keyword>
<evidence type="ECO:0000313" key="9">
    <source>
        <dbReference type="EMBL" id="KRF85048.1"/>
    </source>
</evidence>
<feature type="signal peptide" evidence="6">
    <location>
        <begin position="1"/>
        <end position="19"/>
    </location>
</feature>
<dbReference type="SMART" id="SM00494">
    <property type="entry name" value="ChtBD2"/>
    <property type="match status" value="4"/>
</dbReference>
<organism evidence="8 10">
    <name type="scientific">Drosophila virilis</name>
    <name type="common">Fruit fly</name>
    <dbReference type="NCBI Taxonomy" id="7244"/>
    <lineage>
        <taxon>Eukaryota</taxon>
        <taxon>Metazoa</taxon>
        <taxon>Ecdysozoa</taxon>
        <taxon>Arthropoda</taxon>
        <taxon>Hexapoda</taxon>
        <taxon>Insecta</taxon>
        <taxon>Pterygota</taxon>
        <taxon>Neoptera</taxon>
        <taxon>Endopterygota</taxon>
        <taxon>Diptera</taxon>
        <taxon>Brachycera</taxon>
        <taxon>Muscomorpha</taxon>
        <taxon>Ephydroidea</taxon>
        <taxon>Drosophilidae</taxon>
        <taxon>Drosophila</taxon>
    </lineage>
</organism>
<keyword evidence="2 6" id="KW-0732">Signal</keyword>
<evidence type="ECO:0000256" key="3">
    <source>
        <dbReference type="ARBA" id="ARBA00022737"/>
    </source>
</evidence>
<evidence type="ECO:0000256" key="5">
    <source>
        <dbReference type="ARBA" id="ARBA00023180"/>
    </source>
</evidence>
<evidence type="ECO:0000256" key="2">
    <source>
        <dbReference type="ARBA" id="ARBA00022729"/>
    </source>
</evidence>
<feature type="domain" description="Chitin-binding type-2" evidence="7">
    <location>
        <begin position="202"/>
        <end position="249"/>
    </location>
</feature>
<dbReference type="InterPro" id="IPR036508">
    <property type="entry name" value="Chitin-bd_dom_sf"/>
</dbReference>
<dbReference type="InterPro" id="IPR002557">
    <property type="entry name" value="Chitin-bd_dom"/>
</dbReference>
<evidence type="ECO:0000259" key="7">
    <source>
        <dbReference type="PROSITE" id="PS50940"/>
    </source>
</evidence>
<protein>
    <submittedName>
        <fullName evidence="8">Uncharacterized protein, isoform A</fullName>
    </submittedName>
    <submittedName>
        <fullName evidence="9">Uncharacterized protein, isoform B</fullName>
    </submittedName>
</protein>
<dbReference type="Pfam" id="PF01607">
    <property type="entry name" value="CBM_14"/>
    <property type="match status" value="4"/>
</dbReference>
<dbReference type="PANTHER" id="PTHR23301:SF0">
    <property type="entry name" value="CHITIN-BINDING TYPE-2 DOMAIN-CONTAINING PROTEIN-RELATED"/>
    <property type="match status" value="1"/>
</dbReference>
<sequence>MKAFTLALVGLLVVLGARAQSLKEQCKGIQYDLLPYPDKNDQFIVCAYEVPEVRSCMQGTCFDPILKGCSDSACTPTTPSDKDIATTFCTELRGGEKIPSVDCSHFWICLTEMEPVYVACPQGKHYSRSEHECVSPALAKCATPEKLCESNYNTYAAETCNEYYGCTNKKLIKRSCPYGEAYSAESAACIKDLSHSCVTDSKPDCQNPANANAYFSHSDCTKFYVCIQAQVFEGKCADGYGFDRQSSNCRLGICKSN</sequence>
<gene>
    <name evidence="8" type="primary">Dvir\GJ13908</name>
    <name evidence="8" type="ORF">Dvir_GJ13908</name>
</gene>
<evidence type="ECO:0000256" key="4">
    <source>
        <dbReference type="ARBA" id="ARBA00023157"/>
    </source>
</evidence>
<dbReference type="HOGENOM" id="CLU_1099483_0_0_1"/>
<keyword evidence="10" id="KW-1185">Reference proteome</keyword>
<dbReference type="AlphaFoldDB" id="B4LHU5"/>
<evidence type="ECO:0000256" key="6">
    <source>
        <dbReference type="SAM" id="SignalP"/>
    </source>
</evidence>
<keyword evidence="1" id="KW-0147">Chitin-binding</keyword>
<keyword evidence="4" id="KW-1015">Disulfide bond</keyword>
<evidence type="ECO:0000313" key="8">
    <source>
        <dbReference type="EMBL" id="EDW70670.1"/>
    </source>
</evidence>
<keyword evidence="3" id="KW-0677">Repeat</keyword>
<feature type="chain" id="PRO_5014298840" evidence="6">
    <location>
        <begin position="20"/>
        <end position="257"/>
    </location>
</feature>
<evidence type="ECO:0000256" key="1">
    <source>
        <dbReference type="ARBA" id="ARBA00022669"/>
    </source>
</evidence>
<name>B4LHU5_DROVI</name>
<accession>B4LHU5</accession>
<reference evidence="8 10" key="1">
    <citation type="journal article" date="2007" name="Nature">
        <title>Evolution of genes and genomes on the Drosophila phylogeny.</title>
        <authorList>
            <consortium name="Drosophila 12 Genomes Consortium"/>
            <person name="Clark A.G."/>
            <person name="Eisen M.B."/>
            <person name="Smith D.R."/>
            <person name="Bergman C.M."/>
            <person name="Oliver B."/>
            <person name="Markow T.A."/>
            <person name="Kaufman T.C."/>
            <person name="Kellis M."/>
            <person name="Gelbart W."/>
            <person name="Iyer V.N."/>
            <person name="Pollard D.A."/>
            <person name="Sackton T.B."/>
            <person name="Larracuente A.M."/>
            <person name="Singh N.D."/>
            <person name="Abad J.P."/>
            <person name="Abt D.N."/>
            <person name="Adryan B."/>
            <person name="Aguade M."/>
            <person name="Akashi H."/>
            <person name="Anderson W.W."/>
            <person name="Aquadro C.F."/>
            <person name="Ardell D.H."/>
            <person name="Arguello R."/>
            <person name="Artieri C.G."/>
            <person name="Barbash D.A."/>
            <person name="Barker D."/>
            <person name="Barsanti P."/>
            <person name="Batterham P."/>
            <person name="Batzoglou S."/>
            <person name="Begun D."/>
            <person name="Bhutkar A."/>
            <person name="Blanco E."/>
            <person name="Bosak S.A."/>
            <person name="Bradley R.K."/>
            <person name="Brand A.D."/>
            <person name="Brent M.R."/>
            <person name="Brooks A.N."/>
            <person name="Brown R.H."/>
            <person name="Butlin R.K."/>
            <person name="Caggese C."/>
            <person name="Calvi B.R."/>
            <person name="Bernardo de Carvalho A."/>
            <person name="Caspi A."/>
            <person name="Castrezana S."/>
            <person name="Celniker S.E."/>
            <person name="Chang J.L."/>
            <person name="Chapple C."/>
            <person name="Chatterji S."/>
            <person name="Chinwalla A."/>
            <person name="Civetta A."/>
            <person name="Clifton S.W."/>
            <person name="Comeron J.M."/>
            <person name="Costello J.C."/>
            <person name="Coyne J.A."/>
            <person name="Daub J."/>
            <person name="David R.G."/>
            <person name="Delcher A.L."/>
            <person name="Delehaunty K."/>
            <person name="Do C.B."/>
            <person name="Ebling H."/>
            <person name="Edwards K."/>
            <person name="Eickbush T."/>
            <person name="Evans J.D."/>
            <person name="Filipski A."/>
            <person name="Findeiss S."/>
            <person name="Freyhult E."/>
            <person name="Fulton L."/>
            <person name="Fulton R."/>
            <person name="Garcia A.C."/>
            <person name="Gardiner A."/>
            <person name="Garfield D.A."/>
            <person name="Garvin B.E."/>
            <person name="Gibson G."/>
            <person name="Gilbert D."/>
            <person name="Gnerre S."/>
            <person name="Godfrey J."/>
            <person name="Good R."/>
            <person name="Gotea V."/>
            <person name="Gravely B."/>
            <person name="Greenberg A.J."/>
            <person name="Griffiths-Jones S."/>
            <person name="Gross S."/>
            <person name="Guigo R."/>
            <person name="Gustafson E.A."/>
            <person name="Haerty W."/>
            <person name="Hahn M.W."/>
            <person name="Halligan D.L."/>
            <person name="Halpern A.L."/>
            <person name="Halter G.M."/>
            <person name="Han M.V."/>
            <person name="Heger A."/>
            <person name="Hillier L."/>
            <person name="Hinrichs A.S."/>
            <person name="Holmes I."/>
            <person name="Hoskins R.A."/>
            <person name="Hubisz M.J."/>
            <person name="Hultmark D."/>
            <person name="Huntley M.A."/>
            <person name="Jaffe D.B."/>
            <person name="Jagadeeshan S."/>
            <person name="Jeck W.R."/>
            <person name="Johnson J."/>
            <person name="Jones C.D."/>
            <person name="Jordan W.C."/>
            <person name="Karpen G.H."/>
            <person name="Kataoka E."/>
            <person name="Keightley P.D."/>
            <person name="Kheradpour P."/>
            <person name="Kirkness E.F."/>
            <person name="Koerich L.B."/>
            <person name="Kristiansen K."/>
            <person name="Kudrna D."/>
            <person name="Kulathinal R.J."/>
            <person name="Kumar S."/>
            <person name="Kwok R."/>
            <person name="Lander E."/>
            <person name="Langley C.H."/>
            <person name="Lapoint R."/>
            <person name="Lazzaro B.P."/>
            <person name="Lee S.J."/>
            <person name="Levesque L."/>
            <person name="Li R."/>
            <person name="Lin C.F."/>
            <person name="Lin M.F."/>
            <person name="Lindblad-Toh K."/>
            <person name="Llopart A."/>
            <person name="Long M."/>
            <person name="Low L."/>
            <person name="Lozovsky E."/>
            <person name="Lu J."/>
            <person name="Luo M."/>
            <person name="Machado C.A."/>
            <person name="Makalowski W."/>
            <person name="Marzo M."/>
            <person name="Matsuda M."/>
            <person name="Matzkin L."/>
            <person name="McAllister B."/>
            <person name="McBride C.S."/>
            <person name="McKernan B."/>
            <person name="McKernan K."/>
            <person name="Mendez-Lago M."/>
            <person name="Minx P."/>
            <person name="Mollenhauer M.U."/>
            <person name="Montooth K."/>
            <person name="Mount S.M."/>
            <person name="Mu X."/>
            <person name="Myers E."/>
            <person name="Negre B."/>
            <person name="Newfeld S."/>
            <person name="Nielsen R."/>
            <person name="Noor M.A."/>
            <person name="O'Grady P."/>
            <person name="Pachter L."/>
            <person name="Papaceit M."/>
            <person name="Parisi M.J."/>
            <person name="Parisi M."/>
            <person name="Parts L."/>
            <person name="Pedersen J.S."/>
            <person name="Pesole G."/>
            <person name="Phillippy A.M."/>
            <person name="Ponting C.P."/>
            <person name="Pop M."/>
            <person name="Porcelli D."/>
            <person name="Powell J.R."/>
            <person name="Prohaska S."/>
            <person name="Pruitt K."/>
            <person name="Puig M."/>
            <person name="Quesneville H."/>
            <person name="Ram K.R."/>
            <person name="Rand D."/>
            <person name="Rasmussen M.D."/>
            <person name="Reed L.K."/>
            <person name="Reenan R."/>
            <person name="Reily A."/>
            <person name="Remington K.A."/>
            <person name="Rieger T.T."/>
            <person name="Ritchie M.G."/>
            <person name="Robin C."/>
            <person name="Rogers Y.H."/>
            <person name="Rohde C."/>
            <person name="Rozas J."/>
            <person name="Rubenfield M.J."/>
            <person name="Ruiz A."/>
            <person name="Russo S."/>
            <person name="Salzberg S.L."/>
            <person name="Sanchez-Gracia A."/>
            <person name="Saranga D.J."/>
            <person name="Sato H."/>
            <person name="Schaeffer S.W."/>
            <person name="Schatz M.C."/>
            <person name="Schlenke T."/>
            <person name="Schwartz R."/>
            <person name="Segarra C."/>
            <person name="Singh R.S."/>
            <person name="Sirot L."/>
            <person name="Sirota M."/>
            <person name="Sisneros N.B."/>
            <person name="Smith C.D."/>
            <person name="Smith T.F."/>
            <person name="Spieth J."/>
            <person name="Stage D.E."/>
            <person name="Stark A."/>
            <person name="Stephan W."/>
            <person name="Strausberg R.L."/>
            <person name="Strempel S."/>
            <person name="Sturgill D."/>
            <person name="Sutton G."/>
            <person name="Sutton G.G."/>
            <person name="Tao W."/>
            <person name="Teichmann S."/>
            <person name="Tobari Y.N."/>
            <person name="Tomimura Y."/>
            <person name="Tsolas J.M."/>
            <person name="Valente V.L."/>
            <person name="Venter E."/>
            <person name="Venter J.C."/>
            <person name="Vicario S."/>
            <person name="Vieira F.G."/>
            <person name="Vilella A.J."/>
            <person name="Villasante A."/>
            <person name="Walenz B."/>
            <person name="Wang J."/>
            <person name="Wasserman M."/>
            <person name="Watts T."/>
            <person name="Wilson D."/>
            <person name="Wilson R.K."/>
            <person name="Wing R.A."/>
            <person name="Wolfner M.F."/>
            <person name="Wong A."/>
            <person name="Wong G.K."/>
            <person name="Wu C.I."/>
            <person name="Wu G."/>
            <person name="Yamamoto D."/>
            <person name="Yang H.P."/>
            <person name="Yang S.P."/>
            <person name="Yorke J.A."/>
            <person name="Yoshida K."/>
            <person name="Zdobnov E."/>
            <person name="Zhang P."/>
            <person name="Zhang Y."/>
            <person name="Zimin A.V."/>
            <person name="Baldwin J."/>
            <person name="Abdouelleil A."/>
            <person name="Abdulkadir J."/>
            <person name="Abebe A."/>
            <person name="Abera B."/>
            <person name="Abreu J."/>
            <person name="Acer S.C."/>
            <person name="Aftuck L."/>
            <person name="Alexander A."/>
            <person name="An P."/>
            <person name="Anderson E."/>
            <person name="Anderson S."/>
            <person name="Arachi H."/>
            <person name="Azer M."/>
            <person name="Bachantsang P."/>
            <person name="Barry A."/>
            <person name="Bayul T."/>
            <person name="Berlin A."/>
            <person name="Bessette D."/>
            <person name="Bloom T."/>
            <person name="Blye J."/>
            <person name="Boguslavskiy L."/>
            <person name="Bonnet C."/>
            <person name="Boukhgalter B."/>
            <person name="Bourzgui I."/>
            <person name="Brown A."/>
            <person name="Cahill P."/>
            <person name="Channer S."/>
            <person name="Cheshatsang Y."/>
            <person name="Chuda L."/>
            <person name="Citroen M."/>
            <person name="Collymore A."/>
            <person name="Cooke P."/>
            <person name="Costello M."/>
            <person name="D'Aco K."/>
            <person name="Daza R."/>
            <person name="De Haan G."/>
            <person name="DeGray S."/>
            <person name="DeMaso C."/>
            <person name="Dhargay N."/>
            <person name="Dooley K."/>
            <person name="Dooley E."/>
            <person name="Doricent M."/>
            <person name="Dorje P."/>
            <person name="Dorjee K."/>
            <person name="Dupes A."/>
            <person name="Elong R."/>
            <person name="Falk J."/>
            <person name="Farina A."/>
            <person name="Faro S."/>
            <person name="Ferguson D."/>
            <person name="Fisher S."/>
            <person name="Foley C.D."/>
            <person name="Franke A."/>
            <person name="Friedrich D."/>
            <person name="Gadbois L."/>
            <person name="Gearin G."/>
            <person name="Gearin C.R."/>
            <person name="Giannoukos G."/>
            <person name="Goode T."/>
            <person name="Graham J."/>
            <person name="Grandbois E."/>
            <person name="Grewal S."/>
            <person name="Gyaltsen K."/>
            <person name="Hafez N."/>
            <person name="Hagos B."/>
            <person name="Hall J."/>
            <person name="Henson C."/>
            <person name="Hollinger A."/>
            <person name="Honan T."/>
            <person name="Huard M.D."/>
            <person name="Hughes L."/>
            <person name="Hurhula B."/>
            <person name="Husby M.E."/>
            <person name="Kamat A."/>
            <person name="Kanga B."/>
            <person name="Kashin S."/>
            <person name="Khazanovich D."/>
            <person name="Kisner P."/>
            <person name="Lance K."/>
            <person name="Lara M."/>
            <person name="Lee W."/>
            <person name="Lennon N."/>
            <person name="Letendre F."/>
            <person name="LeVine R."/>
            <person name="Lipovsky A."/>
            <person name="Liu X."/>
            <person name="Liu J."/>
            <person name="Liu S."/>
            <person name="Lokyitsang T."/>
            <person name="Lokyitsang Y."/>
            <person name="Lubonja R."/>
            <person name="Lui A."/>
            <person name="MacDonald P."/>
            <person name="Magnisalis V."/>
            <person name="Maru K."/>
            <person name="Matthews C."/>
            <person name="McCusker W."/>
            <person name="McDonough S."/>
            <person name="Mehta T."/>
            <person name="Meldrim J."/>
            <person name="Meneus L."/>
            <person name="Mihai O."/>
            <person name="Mihalev A."/>
            <person name="Mihova T."/>
            <person name="Mittelman R."/>
            <person name="Mlenga V."/>
            <person name="Montmayeur A."/>
            <person name="Mulrain L."/>
            <person name="Navidi A."/>
            <person name="Naylor J."/>
            <person name="Negash T."/>
            <person name="Nguyen T."/>
            <person name="Nguyen N."/>
            <person name="Nicol R."/>
            <person name="Norbu C."/>
            <person name="Norbu N."/>
            <person name="Novod N."/>
            <person name="O'Neill B."/>
            <person name="Osman S."/>
            <person name="Markiewicz E."/>
            <person name="Oyono O.L."/>
            <person name="Patti C."/>
            <person name="Phunkhang P."/>
            <person name="Pierre F."/>
            <person name="Priest M."/>
            <person name="Raghuraman S."/>
            <person name="Rege F."/>
            <person name="Reyes R."/>
            <person name="Rise C."/>
            <person name="Rogov P."/>
            <person name="Ross K."/>
            <person name="Ryan E."/>
            <person name="Settipalli S."/>
            <person name="Shea T."/>
            <person name="Sherpa N."/>
            <person name="Shi L."/>
            <person name="Shih D."/>
            <person name="Sparrow T."/>
            <person name="Spaulding J."/>
            <person name="Stalker J."/>
            <person name="Stange-Thomann N."/>
            <person name="Stavropoulos S."/>
            <person name="Stone C."/>
            <person name="Strader C."/>
            <person name="Tesfaye S."/>
            <person name="Thomson T."/>
            <person name="Thoulutsang Y."/>
            <person name="Thoulutsang D."/>
            <person name="Topham K."/>
            <person name="Topping I."/>
            <person name="Tsamla T."/>
            <person name="Vassiliev H."/>
            <person name="Vo A."/>
            <person name="Wangchuk T."/>
            <person name="Wangdi T."/>
            <person name="Weiand M."/>
            <person name="Wilkinson J."/>
            <person name="Wilson A."/>
            <person name="Yadav S."/>
            <person name="Young G."/>
            <person name="Yu Q."/>
            <person name="Zembek L."/>
            <person name="Zhong D."/>
            <person name="Zimmer A."/>
            <person name="Zwirko Z."/>
            <person name="Jaffe D.B."/>
            <person name="Alvarez P."/>
            <person name="Brockman W."/>
            <person name="Butler J."/>
            <person name="Chin C."/>
            <person name="Gnerre S."/>
            <person name="Grabherr M."/>
            <person name="Kleber M."/>
            <person name="Mauceli E."/>
            <person name="MacCallum I."/>
        </authorList>
    </citation>
    <scope>NUCLEOTIDE SEQUENCE [LARGE SCALE GENOMIC DNA]</scope>
    <source>
        <strain evidence="8">TSC#15010-1051.87</strain>
        <strain evidence="10">Tucson 15010-1051.87</strain>
    </source>
</reference>
<feature type="domain" description="Chitin-binding type-2" evidence="7">
    <location>
        <begin position="145"/>
        <end position="199"/>
    </location>
</feature>
<dbReference type="EMBL" id="CH940647">
    <property type="protein sequence ID" value="KRF85048.1"/>
    <property type="molecule type" value="Genomic_DNA"/>
</dbReference>
<dbReference type="InParanoid" id="B4LHU5"/>
<dbReference type="InterPro" id="IPR051940">
    <property type="entry name" value="Chitin_bind-dev_reg"/>
</dbReference>
<dbReference type="Gene3D" id="2.170.140.10">
    <property type="entry name" value="Chitin binding domain"/>
    <property type="match status" value="2"/>
</dbReference>
<evidence type="ECO:0000313" key="10">
    <source>
        <dbReference type="Proteomes" id="UP000008792"/>
    </source>
</evidence>
<dbReference type="PANTHER" id="PTHR23301">
    <property type="entry name" value="CHITIN BINDING PERITROPHIN-A"/>
    <property type="match status" value="1"/>
</dbReference>
<dbReference type="GO" id="GO:0005576">
    <property type="term" value="C:extracellular region"/>
    <property type="evidence" value="ECO:0007669"/>
    <property type="project" value="InterPro"/>
</dbReference>
<proteinExistence type="predicted"/>
<dbReference type="eggNOG" id="ENOG502TBVT">
    <property type="taxonomic scope" value="Eukaryota"/>
</dbReference>
<reference evidence="8" key="3">
    <citation type="submission" date="2008-06" db="EMBL/GenBank/DDBJ databases">
        <authorList>
            <consortium name="FlyBase"/>
        </authorList>
    </citation>
    <scope>NUCLEOTIDE SEQUENCE</scope>
    <source>
        <strain evidence="8">TSC#15010-1051.87</strain>
    </source>
</reference>